<evidence type="ECO:0000313" key="1">
    <source>
        <dbReference type="EMBL" id="CAD7696189.1"/>
    </source>
</evidence>
<gene>
    <name evidence="1" type="ORF">OSTQU699_LOCUS1550</name>
</gene>
<organism evidence="1 2">
    <name type="scientific">Ostreobium quekettii</name>
    <dbReference type="NCBI Taxonomy" id="121088"/>
    <lineage>
        <taxon>Eukaryota</taxon>
        <taxon>Viridiplantae</taxon>
        <taxon>Chlorophyta</taxon>
        <taxon>core chlorophytes</taxon>
        <taxon>Ulvophyceae</taxon>
        <taxon>TCBD clade</taxon>
        <taxon>Bryopsidales</taxon>
        <taxon>Ostreobineae</taxon>
        <taxon>Ostreobiaceae</taxon>
        <taxon>Ostreobium</taxon>
    </lineage>
</organism>
<evidence type="ECO:0000313" key="2">
    <source>
        <dbReference type="Proteomes" id="UP000708148"/>
    </source>
</evidence>
<proteinExistence type="predicted"/>
<sequence length="112" mass="12163">MCVTVRHSCMRLLMQSRPQAGGLFLLAAALQLSLPRSVPAIGTGRSAWPATPSLHQVNFENSHKLCSTHNTDIQESFDCPICLPTTQTAGCPGSIQPARKPVPLQFLHFTKP</sequence>
<name>A0A8S1IQT7_9CHLO</name>
<dbReference type="Proteomes" id="UP000708148">
    <property type="component" value="Unassembled WGS sequence"/>
</dbReference>
<comment type="caution">
    <text evidence="1">The sequence shown here is derived from an EMBL/GenBank/DDBJ whole genome shotgun (WGS) entry which is preliminary data.</text>
</comment>
<dbReference type="AlphaFoldDB" id="A0A8S1IQT7"/>
<accession>A0A8S1IQT7</accession>
<keyword evidence="2" id="KW-1185">Reference proteome</keyword>
<dbReference type="EMBL" id="CAJHUC010000443">
    <property type="protein sequence ID" value="CAD7696189.1"/>
    <property type="molecule type" value="Genomic_DNA"/>
</dbReference>
<protein>
    <submittedName>
        <fullName evidence="1">Uncharacterized protein</fullName>
    </submittedName>
</protein>
<reference evidence="1" key="1">
    <citation type="submission" date="2020-12" db="EMBL/GenBank/DDBJ databases">
        <authorList>
            <person name="Iha C."/>
        </authorList>
    </citation>
    <scope>NUCLEOTIDE SEQUENCE</scope>
</reference>